<dbReference type="Proteomes" id="UP000095230">
    <property type="component" value="Unassembled WGS sequence"/>
</dbReference>
<gene>
    <name evidence="1" type="ORF">BEL05_04940</name>
</gene>
<protein>
    <recommendedName>
        <fullName evidence="3">Replication protein</fullName>
    </recommendedName>
</protein>
<evidence type="ECO:0000313" key="1">
    <source>
        <dbReference type="EMBL" id="OEG72325.1"/>
    </source>
</evidence>
<evidence type="ECO:0000313" key="2">
    <source>
        <dbReference type="Proteomes" id="UP000095230"/>
    </source>
</evidence>
<dbReference type="EMBL" id="MCBT01000048">
    <property type="protein sequence ID" value="OEG72325.1"/>
    <property type="molecule type" value="Genomic_DNA"/>
</dbReference>
<sequence>MTQAAPTSKTRADRPFAALNRARWSQYLETPSEQAALLSQCGRATQKRFLKDIAKLMSCLVDNMELRTRKIGMTTSNGFFLYTWETIAKKCDLPLWRVKQCAARVIENGWLESTQPRGMKNGQGEYVCLASIKRVTEKYFDVFGLLAPYVEAAKATTKKLVRESKQWGVAIKYILTPITLLDKFRRRKQAHSKTPPPN</sequence>
<evidence type="ECO:0008006" key="3">
    <source>
        <dbReference type="Google" id="ProtNLM"/>
    </source>
</evidence>
<comment type="caution">
    <text evidence="1">The sequence shown here is derived from an EMBL/GenBank/DDBJ whole genome shotgun (WGS) entry which is preliminary data.</text>
</comment>
<reference evidence="1 2" key="1">
    <citation type="submission" date="2016-07" db="EMBL/GenBank/DDBJ databases">
        <title>Whole-genome of two Shewanella species isolated from a digestive organ of sea cucumber Apostichopus japonicus Selenka 1867.</title>
        <authorList>
            <person name="Hong H.-H."/>
            <person name="Choi H."/>
            <person name="Cheon S."/>
            <person name="Oh J.-S."/>
            <person name="Lee H.-G."/>
            <person name="Park C."/>
        </authorList>
    </citation>
    <scope>NUCLEOTIDE SEQUENCE [LARGE SCALE GENOMIC DNA]</scope>
    <source>
        <strain evidence="1 2">CSB03KR</strain>
    </source>
</reference>
<dbReference type="RefSeq" id="WP_069672137.1">
    <property type="nucleotide sequence ID" value="NZ_MCBT01000048.1"/>
</dbReference>
<dbReference type="AlphaFoldDB" id="A0A1E5IP89"/>
<name>A0A1E5IP89_SHECO</name>
<organism evidence="1 2">
    <name type="scientific">Shewanella colwelliana</name>
    <name type="common">Alteromonas colwelliana</name>
    <dbReference type="NCBI Taxonomy" id="23"/>
    <lineage>
        <taxon>Bacteria</taxon>
        <taxon>Pseudomonadati</taxon>
        <taxon>Pseudomonadota</taxon>
        <taxon>Gammaproteobacteria</taxon>
        <taxon>Alteromonadales</taxon>
        <taxon>Shewanellaceae</taxon>
        <taxon>Shewanella</taxon>
    </lineage>
</organism>
<accession>A0A1E5IP89</accession>
<dbReference type="OrthoDB" id="5862149at2"/>
<proteinExistence type="predicted"/>